<evidence type="ECO:0000313" key="1">
    <source>
        <dbReference type="EMBL" id="PRY61105.1"/>
    </source>
</evidence>
<proteinExistence type="predicted"/>
<dbReference type="EMBL" id="PVTJ01000002">
    <property type="protein sequence ID" value="PRY61105.1"/>
    <property type="molecule type" value="Genomic_DNA"/>
</dbReference>
<accession>A0A2T0UT51</accession>
<keyword evidence="2" id="KW-1185">Reference proteome</keyword>
<dbReference type="PROSITE" id="PS51257">
    <property type="entry name" value="PROKAR_LIPOPROTEIN"/>
    <property type="match status" value="1"/>
</dbReference>
<protein>
    <submittedName>
        <fullName evidence="1">Uncharacterized protein</fullName>
    </submittedName>
</protein>
<name>A0A2T0UT51_9ACTN</name>
<dbReference type="AlphaFoldDB" id="A0A2T0UT51"/>
<organism evidence="1 2">
    <name type="scientific">Glycomyces artemisiae</name>
    <dbReference type="NCBI Taxonomy" id="1076443"/>
    <lineage>
        <taxon>Bacteria</taxon>
        <taxon>Bacillati</taxon>
        <taxon>Actinomycetota</taxon>
        <taxon>Actinomycetes</taxon>
        <taxon>Glycomycetales</taxon>
        <taxon>Glycomycetaceae</taxon>
        <taxon>Glycomyces</taxon>
    </lineage>
</organism>
<evidence type="ECO:0000313" key="2">
    <source>
        <dbReference type="Proteomes" id="UP000238176"/>
    </source>
</evidence>
<comment type="caution">
    <text evidence="1">The sequence shown here is derived from an EMBL/GenBank/DDBJ whole genome shotgun (WGS) entry which is preliminary data.</text>
</comment>
<reference evidence="1 2" key="1">
    <citation type="submission" date="2018-03" db="EMBL/GenBank/DDBJ databases">
        <title>Genomic Encyclopedia of Type Strains, Phase III (KMG-III): the genomes of soil and plant-associated and newly described type strains.</title>
        <authorList>
            <person name="Whitman W."/>
        </authorList>
    </citation>
    <scope>NUCLEOTIDE SEQUENCE [LARGE SCALE GENOMIC DNA]</scope>
    <source>
        <strain evidence="1 2">CGMCC 4.7067</strain>
    </source>
</reference>
<sequence length="239" mass="24868">MPHRKQPMNTNFGPFRRLLAVGGVAFAGAIALTGCGILDAASDDSEGTDVSGEQFDAAADAAAGDCLPYEVLSDDASTFAIDCSGEDAFWTITSITADPGLTATGGDLTDTQAVYDACGEENGAFIPGQPWTDWNMIYDQTTGNVDYLFCIEAIDKPNAEGKTPVTPNTGDCMSSSDVEWFTLDCADAAADTTVTEAIAFDAADWAAPDVDSAIASCPGSYYEVTDLAGVRTTAVLCVE</sequence>
<gene>
    <name evidence="1" type="ORF">B0I28_102725</name>
</gene>
<dbReference type="Proteomes" id="UP000238176">
    <property type="component" value="Unassembled WGS sequence"/>
</dbReference>